<reference evidence="1 2" key="1">
    <citation type="submission" date="2024-04" db="EMBL/GenBank/DDBJ databases">
        <authorList>
            <person name="Waldvogel A.-M."/>
            <person name="Schoenle A."/>
        </authorList>
    </citation>
    <scope>NUCLEOTIDE SEQUENCE [LARGE SCALE GENOMIC DNA]</scope>
</reference>
<gene>
    <name evidence="1" type="ORF">KC01_LOCUS37216</name>
</gene>
<sequence>MCVAAITLRWCPLPPIGQNNTLLAGPRVSHHLTLLLNSSHDRGCFTPTSLCLVVEDAMLSHACGVLTLEMTGVGGVVEEAEMLASIKAGTPRGSWGPLGSGTVALPAFSLLTA</sequence>
<dbReference type="AlphaFoldDB" id="A0AAV2MBB3"/>
<dbReference type="Proteomes" id="UP001497482">
    <property type="component" value="Chromosome 7"/>
</dbReference>
<evidence type="ECO:0000313" key="1">
    <source>
        <dbReference type="EMBL" id="CAL1610647.1"/>
    </source>
</evidence>
<name>A0AAV2MBB3_KNICA</name>
<organism evidence="1 2">
    <name type="scientific">Knipowitschia caucasica</name>
    <name type="common">Caucasian dwarf goby</name>
    <name type="synonym">Pomatoschistus caucasicus</name>
    <dbReference type="NCBI Taxonomy" id="637954"/>
    <lineage>
        <taxon>Eukaryota</taxon>
        <taxon>Metazoa</taxon>
        <taxon>Chordata</taxon>
        <taxon>Craniata</taxon>
        <taxon>Vertebrata</taxon>
        <taxon>Euteleostomi</taxon>
        <taxon>Actinopterygii</taxon>
        <taxon>Neopterygii</taxon>
        <taxon>Teleostei</taxon>
        <taxon>Neoteleostei</taxon>
        <taxon>Acanthomorphata</taxon>
        <taxon>Gobiaria</taxon>
        <taxon>Gobiiformes</taxon>
        <taxon>Gobioidei</taxon>
        <taxon>Gobiidae</taxon>
        <taxon>Gobiinae</taxon>
        <taxon>Knipowitschia</taxon>
    </lineage>
</organism>
<evidence type="ECO:0000313" key="2">
    <source>
        <dbReference type="Proteomes" id="UP001497482"/>
    </source>
</evidence>
<proteinExistence type="predicted"/>
<dbReference type="EMBL" id="OZ035829">
    <property type="protein sequence ID" value="CAL1610647.1"/>
    <property type="molecule type" value="Genomic_DNA"/>
</dbReference>
<protein>
    <submittedName>
        <fullName evidence="1">Uncharacterized protein</fullName>
    </submittedName>
</protein>
<keyword evidence="2" id="KW-1185">Reference proteome</keyword>
<accession>A0AAV2MBB3</accession>